<proteinExistence type="predicted"/>
<evidence type="ECO:0000313" key="3">
    <source>
        <dbReference type="Proteomes" id="UP001054945"/>
    </source>
</evidence>
<comment type="caution">
    <text evidence="2">The sequence shown here is derived from an EMBL/GenBank/DDBJ whole genome shotgun (WGS) entry which is preliminary data.</text>
</comment>
<reference evidence="2 3" key="1">
    <citation type="submission" date="2021-06" db="EMBL/GenBank/DDBJ databases">
        <title>Caerostris extrusa draft genome.</title>
        <authorList>
            <person name="Kono N."/>
            <person name="Arakawa K."/>
        </authorList>
    </citation>
    <scope>NUCLEOTIDE SEQUENCE [LARGE SCALE GENOMIC DNA]</scope>
</reference>
<name>A0AAV4XHJ0_CAEEX</name>
<sequence>MQFLQPHATHPVVLPLSRDLAWGHVDEDFRSSKRETILLPSQFPQQEVGKNYVKWISWPSSRSVLRYGGVPIGLGNHFYCYIYSSNPKEEKRLEIKSLPTSKDYCLDFFAPQLLLNFAYSSGYEKFINDSNNHSKEQDISNKNSDSTQHSIVPS</sequence>
<keyword evidence="3" id="KW-1185">Reference proteome</keyword>
<accession>A0AAV4XHJ0</accession>
<gene>
    <name evidence="2" type="ORF">CEXT_57401</name>
</gene>
<feature type="region of interest" description="Disordered" evidence="1">
    <location>
        <begin position="133"/>
        <end position="154"/>
    </location>
</feature>
<protein>
    <submittedName>
        <fullName evidence="2">Uncharacterized protein</fullName>
    </submittedName>
</protein>
<feature type="compositionally biased region" description="Polar residues" evidence="1">
    <location>
        <begin position="140"/>
        <end position="154"/>
    </location>
</feature>
<dbReference type="EMBL" id="BPLR01000395">
    <property type="protein sequence ID" value="GIY94495.1"/>
    <property type="molecule type" value="Genomic_DNA"/>
</dbReference>
<organism evidence="2 3">
    <name type="scientific">Caerostris extrusa</name>
    <name type="common">Bark spider</name>
    <name type="synonym">Caerostris bankana</name>
    <dbReference type="NCBI Taxonomy" id="172846"/>
    <lineage>
        <taxon>Eukaryota</taxon>
        <taxon>Metazoa</taxon>
        <taxon>Ecdysozoa</taxon>
        <taxon>Arthropoda</taxon>
        <taxon>Chelicerata</taxon>
        <taxon>Arachnida</taxon>
        <taxon>Araneae</taxon>
        <taxon>Araneomorphae</taxon>
        <taxon>Entelegynae</taxon>
        <taxon>Araneoidea</taxon>
        <taxon>Araneidae</taxon>
        <taxon>Caerostris</taxon>
    </lineage>
</organism>
<evidence type="ECO:0000313" key="2">
    <source>
        <dbReference type="EMBL" id="GIY94495.1"/>
    </source>
</evidence>
<dbReference type="AlphaFoldDB" id="A0AAV4XHJ0"/>
<dbReference type="Proteomes" id="UP001054945">
    <property type="component" value="Unassembled WGS sequence"/>
</dbReference>
<evidence type="ECO:0000256" key="1">
    <source>
        <dbReference type="SAM" id="MobiDB-lite"/>
    </source>
</evidence>